<dbReference type="CDD" id="cd11322">
    <property type="entry name" value="AmyAc_Glg_BE"/>
    <property type="match status" value="1"/>
</dbReference>
<dbReference type="GO" id="GO:0003844">
    <property type="term" value="F:1,4-alpha-glucan branching enzyme activity"/>
    <property type="evidence" value="ECO:0007669"/>
    <property type="project" value="UniProtKB-UniRule"/>
</dbReference>
<reference evidence="13 14" key="1">
    <citation type="journal article" date="2017" name="ISME J.">
        <title>An acid-tolerant ammonia-oxidizing ?-proteobacterium from soil.</title>
        <authorList>
            <person name="Hayatsu M."/>
            <person name="Tago K."/>
            <person name="Uchiyama I."/>
            <person name="Toyoda A."/>
            <person name="Wang Y."/>
            <person name="Shimomura Y."/>
            <person name="Okubo T."/>
            <person name="Kurisu F."/>
            <person name="Hirono Y."/>
            <person name="Nonaka K."/>
            <person name="Akiyama H."/>
            <person name="Itoh T."/>
            <person name="Takami H."/>
        </authorList>
    </citation>
    <scope>NUCLEOTIDE SEQUENCE [LARGE SCALE GENOMIC DNA]</scope>
    <source>
        <strain evidence="13 14">TAO100</strain>
    </source>
</reference>
<dbReference type="InterPro" id="IPR014756">
    <property type="entry name" value="Ig_E-set"/>
</dbReference>
<evidence type="ECO:0000256" key="2">
    <source>
        <dbReference type="ARBA" id="ARBA00002953"/>
    </source>
</evidence>
<evidence type="ECO:0000256" key="5">
    <source>
        <dbReference type="ARBA" id="ARBA00022600"/>
    </source>
</evidence>
<dbReference type="KEGG" id="ntt:TAO_1408"/>
<comment type="pathway">
    <text evidence="3 10">Glycan biosynthesis; glycogen biosynthesis.</text>
</comment>
<evidence type="ECO:0000256" key="10">
    <source>
        <dbReference type="HAMAP-Rule" id="MF_00685"/>
    </source>
</evidence>
<dbReference type="EC" id="2.4.1.18" evidence="10"/>
<evidence type="ECO:0000256" key="6">
    <source>
        <dbReference type="ARBA" id="ARBA00022676"/>
    </source>
</evidence>
<name>A0A1Q2SNQ8_9GAMM</name>
<dbReference type="InterPro" id="IPR013780">
    <property type="entry name" value="Glyco_hydro_b"/>
</dbReference>
<dbReference type="PROSITE" id="PS50835">
    <property type="entry name" value="IG_LIKE"/>
    <property type="match status" value="1"/>
</dbReference>
<evidence type="ECO:0000256" key="3">
    <source>
        <dbReference type="ARBA" id="ARBA00004964"/>
    </source>
</evidence>
<dbReference type="OrthoDB" id="9800174at2"/>
<dbReference type="GO" id="GO:0005829">
    <property type="term" value="C:cytosol"/>
    <property type="evidence" value="ECO:0007669"/>
    <property type="project" value="TreeGrafter"/>
</dbReference>
<dbReference type="PANTHER" id="PTHR43651:SF3">
    <property type="entry name" value="1,4-ALPHA-GLUCAN-BRANCHING ENZYME"/>
    <property type="match status" value="1"/>
</dbReference>
<dbReference type="InterPro" id="IPR004193">
    <property type="entry name" value="Glyco_hydro_13_N"/>
</dbReference>
<keyword evidence="7 10" id="KW-0808">Transferase</keyword>
<dbReference type="Gene3D" id="2.60.40.10">
    <property type="entry name" value="Immunoglobulins"/>
    <property type="match status" value="1"/>
</dbReference>
<sequence>MTDFNPPIISPLSEAIEKIIKGYHSDPFKVLGCHPDGKNVLVRAYLPHATKAWIRSEFKQAMIHSSEIGLFEWHGSARELSLPYQILWEDENGTIYCEYDPYCFPPQLSDYDVHLFGEGKHWHTYRILGSHPTTINGINGVLFAVWAPDAERVSIVGNFNRWDGRRHPMRLRGTTGIWELFIPGLKHGILYKYEIRSRHYGTIHLKSDPYAQRFELRPNTASIVEAKSNYSWQDTTWMNQRKQYDWLHQPISIYEVHLGSWRRDENGSFLNYKQLAQQLVEYVLDMGFTHIQLLPITEHPLDASWGYQTIGYFAPTSRFGTPDEFRYFVDYCHLHSIGILIDWVPGHFPKDAHGLARFDGTALYEHEDPRLGEHRDWGTLIFNYGRHEVRSFLLSSAFYWLEEFHIDGLRVDAVASMLYLDYSRREGDWIPNKYGGRENLEAIDFLREMNTVLHEQHPGALIIAEESTSWPMVSRPTYLGGLGFSIKWNMGWMNDTLVYMSRDPIHRGYHHNDLTFGLLYAFHENFILPLSHDEVVHGKKSLLYRMPGDEWQRFANLRLLYTMMFTYPGKKLLFMGSEFGQGEEWSESRSLDWYTLAYPFHQGIQLAVKDLNQLYRTQLPLHRYDFDGEGFQWIDCHDSTQSILSYLRLNNEDFVVIVLNFTPQPRLNYRLGVPKAGIYSELFNSDSIYYGGSNMGNNPNIPTEDISWMGRPYSISITVPPLAGIILQFRS</sequence>
<feature type="domain" description="Ig-like" evidence="12">
    <location>
        <begin position="7"/>
        <end position="97"/>
    </location>
</feature>
<evidence type="ECO:0000256" key="4">
    <source>
        <dbReference type="ARBA" id="ARBA00009000"/>
    </source>
</evidence>
<dbReference type="SMART" id="SM00642">
    <property type="entry name" value="Aamy"/>
    <property type="match status" value="1"/>
</dbReference>
<evidence type="ECO:0000313" key="14">
    <source>
        <dbReference type="Proteomes" id="UP000243679"/>
    </source>
</evidence>
<dbReference type="InterPro" id="IPR013783">
    <property type="entry name" value="Ig-like_fold"/>
</dbReference>
<dbReference type="GO" id="GO:0005978">
    <property type="term" value="P:glycogen biosynthetic process"/>
    <property type="evidence" value="ECO:0007669"/>
    <property type="project" value="UniProtKB-UniRule"/>
</dbReference>
<keyword evidence="8 10" id="KW-0320">Glycogen biosynthesis</keyword>
<dbReference type="EMBL" id="AP014836">
    <property type="protein sequence ID" value="BAW80778.1"/>
    <property type="molecule type" value="Genomic_DNA"/>
</dbReference>
<evidence type="ECO:0000313" key="13">
    <source>
        <dbReference type="EMBL" id="BAW80778.1"/>
    </source>
</evidence>
<dbReference type="PIRSF" id="PIRSF000463">
    <property type="entry name" value="GlgB"/>
    <property type="match status" value="1"/>
</dbReference>
<dbReference type="FunFam" id="2.60.40.10:FF:000169">
    <property type="entry name" value="1,4-alpha-glucan branching enzyme GlgB"/>
    <property type="match status" value="1"/>
</dbReference>
<keyword evidence="6 10" id="KW-0328">Glycosyltransferase</keyword>
<dbReference type="NCBIfam" id="NF003811">
    <property type="entry name" value="PRK05402.1"/>
    <property type="match status" value="1"/>
</dbReference>
<dbReference type="InterPro" id="IPR044143">
    <property type="entry name" value="GlgB_N_E_set_prok"/>
</dbReference>
<comment type="similarity">
    <text evidence="4 10">Belongs to the glycosyl hydrolase 13 family. GlgB subfamily.</text>
</comment>
<dbReference type="SUPFAM" id="SSF81296">
    <property type="entry name" value="E set domains"/>
    <property type="match status" value="1"/>
</dbReference>
<evidence type="ECO:0000256" key="9">
    <source>
        <dbReference type="ARBA" id="ARBA00023277"/>
    </source>
</evidence>
<dbReference type="InterPro" id="IPR006407">
    <property type="entry name" value="GlgB"/>
</dbReference>
<organism evidence="13 14">
    <name type="scientific">Candidatus Nitrosoglobus terrae</name>
    <dbReference type="NCBI Taxonomy" id="1630141"/>
    <lineage>
        <taxon>Bacteria</taxon>
        <taxon>Pseudomonadati</taxon>
        <taxon>Pseudomonadota</taxon>
        <taxon>Gammaproteobacteria</taxon>
        <taxon>Chromatiales</taxon>
        <taxon>Chromatiaceae</taxon>
        <taxon>Candidatus Nitrosoglobus</taxon>
    </lineage>
</organism>
<comment type="catalytic activity">
    <reaction evidence="1 10">
        <text>Transfers a segment of a (1-&gt;4)-alpha-D-glucan chain to a primary hydroxy group in a similar glucan chain.</text>
        <dbReference type="EC" id="2.4.1.18"/>
    </reaction>
</comment>
<dbReference type="FunFam" id="2.60.40.1180:FF:000002">
    <property type="entry name" value="1,4-alpha-glucan branching enzyme GlgB"/>
    <property type="match status" value="1"/>
</dbReference>
<dbReference type="GO" id="GO:0004553">
    <property type="term" value="F:hydrolase activity, hydrolyzing O-glycosyl compounds"/>
    <property type="evidence" value="ECO:0007669"/>
    <property type="project" value="InterPro"/>
</dbReference>
<comment type="function">
    <text evidence="2 10">Catalyzes the formation of the alpha-1,6-glucosidic linkages in glycogen by scission of a 1,4-alpha-linked oligosaccharide from growing alpha-1,4-glucan chains and the subsequent attachment of the oligosaccharide to the alpha-1,6 position.</text>
</comment>
<dbReference type="Pfam" id="PF02922">
    <property type="entry name" value="CBM_48"/>
    <property type="match status" value="1"/>
</dbReference>
<protein>
    <recommendedName>
        <fullName evidence="10">1,4-alpha-glucan branching enzyme GlgB</fullName>
        <ecNumber evidence="10">2.4.1.18</ecNumber>
    </recommendedName>
    <alternativeName>
        <fullName evidence="10">1,4-alpha-D-glucan:1,4-alpha-D-glucan 6-glucosyl-transferase</fullName>
    </alternativeName>
    <alternativeName>
        <fullName evidence="10">Alpha-(1-&gt;4)-glucan branching enzyme</fullName>
    </alternativeName>
    <alternativeName>
        <fullName evidence="10">Glycogen branching enzyme</fullName>
        <shortName evidence="10">BE</shortName>
    </alternativeName>
</protein>
<dbReference type="NCBIfam" id="NF008967">
    <property type="entry name" value="PRK12313.1"/>
    <property type="match status" value="1"/>
</dbReference>
<dbReference type="FunFam" id="3.20.20.80:FF:000003">
    <property type="entry name" value="1,4-alpha-glucan branching enzyme GlgB"/>
    <property type="match status" value="1"/>
</dbReference>
<dbReference type="InterPro" id="IPR037439">
    <property type="entry name" value="Branching_enzy"/>
</dbReference>
<dbReference type="RefSeq" id="WP_096527286.1">
    <property type="nucleotide sequence ID" value="NZ_AP014836.1"/>
</dbReference>
<dbReference type="CDD" id="cd02855">
    <property type="entry name" value="E_set_GBE_prok_N"/>
    <property type="match status" value="1"/>
</dbReference>
<dbReference type="InterPro" id="IPR017853">
    <property type="entry name" value="GH"/>
</dbReference>
<dbReference type="Pfam" id="PF22019">
    <property type="entry name" value="GlgB_N"/>
    <property type="match status" value="1"/>
</dbReference>
<dbReference type="InterPro" id="IPR054169">
    <property type="entry name" value="GlgB_N"/>
</dbReference>
<dbReference type="Gene3D" id="3.20.20.80">
    <property type="entry name" value="Glycosidases"/>
    <property type="match status" value="1"/>
</dbReference>
<dbReference type="InterPro" id="IPR006047">
    <property type="entry name" value="GH13_cat_dom"/>
</dbReference>
<gene>
    <name evidence="10" type="primary">glgB</name>
    <name evidence="13" type="ORF">TAO_1408</name>
</gene>
<evidence type="ECO:0000256" key="7">
    <source>
        <dbReference type="ARBA" id="ARBA00022679"/>
    </source>
</evidence>
<keyword evidence="9 10" id="KW-0119">Carbohydrate metabolism</keyword>
<keyword evidence="5 10" id="KW-0321">Glycogen metabolism</keyword>
<dbReference type="GO" id="GO:0043169">
    <property type="term" value="F:cation binding"/>
    <property type="evidence" value="ECO:0007669"/>
    <property type="project" value="InterPro"/>
</dbReference>
<dbReference type="Pfam" id="PF00128">
    <property type="entry name" value="Alpha-amylase"/>
    <property type="match status" value="2"/>
</dbReference>
<dbReference type="PANTHER" id="PTHR43651">
    <property type="entry name" value="1,4-ALPHA-GLUCAN-BRANCHING ENZYME"/>
    <property type="match status" value="1"/>
</dbReference>
<dbReference type="Pfam" id="PF02806">
    <property type="entry name" value="Alpha-amylase_C"/>
    <property type="match status" value="1"/>
</dbReference>
<dbReference type="SUPFAM" id="SSF51445">
    <property type="entry name" value="(Trans)glycosidases"/>
    <property type="match status" value="1"/>
</dbReference>
<dbReference type="Proteomes" id="UP000243679">
    <property type="component" value="Chromosome"/>
</dbReference>
<evidence type="ECO:0000256" key="1">
    <source>
        <dbReference type="ARBA" id="ARBA00000826"/>
    </source>
</evidence>
<dbReference type="HAMAP" id="MF_00685">
    <property type="entry name" value="GlgB"/>
    <property type="match status" value="1"/>
</dbReference>
<evidence type="ECO:0000256" key="11">
    <source>
        <dbReference type="PIRSR" id="PIRSR000463-1"/>
    </source>
</evidence>
<feature type="active site" description="Proton donor" evidence="10 11">
    <location>
        <position position="465"/>
    </location>
</feature>
<feature type="active site" description="Nucleophile" evidence="10 11">
    <location>
        <position position="412"/>
    </location>
</feature>
<keyword evidence="14" id="KW-1185">Reference proteome</keyword>
<dbReference type="SUPFAM" id="SSF51011">
    <property type="entry name" value="Glycosyl hydrolase domain"/>
    <property type="match status" value="1"/>
</dbReference>
<dbReference type="InterPro" id="IPR007110">
    <property type="entry name" value="Ig-like_dom"/>
</dbReference>
<dbReference type="AlphaFoldDB" id="A0A1Q2SNQ8"/>
<evidence type="ECO:0000259" key="12">
    <source>
        <dbReference type="PROSITE" id="PS50835"/>
    </source>
</evidence>
<proteinExistence type="inferred from homology"/>
<dbReference type="InterPro" id="IPR006048">
    <property type="entry name" value="A-amylase/branching_C"/>
</dbReference>
<evidence type="ECO:0000256" key="8">
    <source>
        <dbReference type="ARBA" id="ARBA00023056"/>
    </source>
</evidence>
<accession>A0A1Q2SNQ8</accession>
<dbReference type="NCBIfam" id="TIGR01515">
    <property type="entry name" value="branching_enzym"/>
    <property type="match status" value="1"/>
</dbReference>
<comment type="subunit">
    <text evidence="10">Monomer.</text>
</comment>
<dbReference type="Gene3D" id="2.60.40.1180">
    <property type="entry name" value="Golgi alpha-mannosidase II"/>
    <property type="match status" value="1"/>
</dbReference>
<dbReference type="UniPathway" id="UPA00164"/>